<sequence>MMTTGPSCSVRLWRRAPWHRSPLLRRRDRLESTAALVVVVFVVMMVPLAATVGTVTYGTLVEQARQDIHTHRQVEATVLDSAPTVAAAPETAPPLPPAVDQAELRWVRWNVDGHTHTGRLSRPLDAQPGATIDLWVDPSGVPVDAPHSGTDSATTAVLTAIAVWAAALVGGVGFWYGIHRYNEHHRMQEWEHEWRRAHHTPGWSIG</sequence>
<dbReference type="Proteomes" id="UP001198630">
    <property type="component" value="Unassembled WGS sequence"/>
</dbReference>
<accession>A0AAW4XBK6</accession>
<dbReference type="InterPro" id="IPR039708">
    <property type="entry name" value="MT1774/Rv1733c-like"/>
</dbReference>
<keyword evidence="1" id="KW-0812">Transmembrane</keyword>
<dbReference type="PANTHER" id="PTHR42305:SF1">
    <property type="entry name" value="MEMBRANE PROTEIN RV1733C-RELATED"/>
    <property type="match status" value="1"/>
</dbReference>
<dbReference type="PANTHER" id="PTHR42305">
    <property type="entry name" value="MEMBRANE PROTEIN RV1733C-RELATED"/>
    <property type="match status" value="1"/>
</dbReference>
<evidence type="ECO:0008006" key="4">
    <source>
        <dbReference type="Google" id="ProtNLM"/>
    </source>
</evidence>
<feature type="transmembrane region" description="Helical" evidence="1">
    <location>
        <begin position="156"/>
        <end position="178"/>
    </location>
</feature>
<dbReference type="AlphaFoldDB" id="A0AAW4XBK6"/>
<name>A0AAW4XBK6_RHORH</name>
<evidence type="ECO:0000313" key="2">
    <source>
        <dbReference type="EMBL" id="MCD2110072.1"/>
    </source>
</evidence>
<keyword evidence="1" id="KW-1133">Transmembrane helix</keyword>
<dbReference type="EMBL" id="JAJNCO010000002">
    <property type="protein sequence ID" value="MCD2110072.1"/>
    <property type="molecule type" value="Genomic_DNA"/>
</dbReference>
<dbReference type="RefSeq" id="WP_159416552.1">
    <property type="nucleotide sequence ID" value="NZ_CP027557.1"/>
</dbReference>
<gene>
    <name evidence="2" type="ORF">LQ384_03095</name>
</gene>
<proteinExistence type="predicted"/>
<keyword evidence="1" id="KW-0472">Membrane</keyword>
<reference evidence="2" key="1">
    <citation type="submission" date="2021-11" db="EMBL/GenBank/DDBJ databases">
        <title>Development of a sustainable strategy for remediation of hydrocarbon-contaminated territories based on the waste exchange concept.</title>
        <authorList>
            <person name="Elkin A."/>
        </authorList>
    </citation>
    <scope>NUCLEOTIDE SEQUENCE</scope>
    <source>
        <strain evidence="2">IEGM 757</strain>
    </source>
</reference>
<comment type="caution">
    <text evidence="2">The sequence shown here is derived from an EMBL/GenBank/DDBJ whole genome shotgun (WGS) entry which is preliminary data.</text>
</comment>
<protein>
    <recommendedName>
        <fullName evidence="4">Transmembrane protein</fullName>
    </recommendedName>
</protein>
<evidence type="ECO:0000313" key="3">
    <source>
        <dbReference type="Proteomes" id="UP001198630"/>
    </source>
</evidence>
<organism evidence="2 3">
    <name type="scientific">Rhodococcus rhodochrous</name>
    <dbReference type="NCBI Taxonomy" id="1829"/>
    <lineage>
        <taxon>Bacteria</taxon>
        <taxon>Bacillati</taxon>
        <taxon>Actinomycetota</taxon>
        <taxon>Actinomycetes</taxon>
        <taxon>Mycobacteriales</taxon>
        <taxon>Nocardiaceae</taxon>
        <taxon>Rhodococcus</taxon>
    </lineage>
</organism>
<feature type="transmembrane region" description="Helical" evidence="1">
    <location>
        <begin position="34"/>
        <end position="57"/>
    </location>
</feature>
<evidence type="ECO:0000256" key="1">
    <source>
        <dbReference type="SAM" id="Phobius"/>
    </source>
</evidence>